<proteinExistence type="predicted"/>
<accession>A0ABT5GG60</accession>
<gene>
    <name evidence="1" type="ORF">OO014_06405</name>
</gene>
<organism evidence="1 2">
    <name type="scientific">Intrasporangium calvum</name>
    <dbReference type="NCBI Taxonomy" id="53358"/>
    <lineage>
        <taxon>Bacteria</taxon>
        <taxon>Bacillati</taxon>
        <taxon>Actinomycetota</taxon>
        <taxon>Actinomycetes</taxon>
        <taxon>Micrococcales</taxon>
        <taxon>Intrasporangiaceae</taxon>
        <taxon>Intrasporangium</taxon>
    </lineage>
</organism>
<dbReference type="EMBL" id="JAPFQL010000020">
    <property type="protein sequence ID" value="MDC5696885.1"/>
    <property type="molecule type" value="Genomic_DNA"/>
</dbReference>
<dbReference type="RefSeq" id="WP_272461458.1">
    <property type="nucleotide sequence ID" value="NZ_JAPFQL010000020.1"/>
</dbReference>
<evidence type="ECO:0008006" key="3">
    <source>
        <dbReference type="Google" id="ProtNLM"/>
    </source>
</evidence>
<evidence type="ECO:0000313" key="1">
    <source>
        <dbReference type="EMBL" id="MDC5696885.1"/>
    </source>
</evidence>
<evidence type="ECO:0000313" key="2">
    <source>
        <dbReference type="Proteomes" id="UP001150259"/>
    </source>
</evidence>
<keyword evidence="2" id="KW-1185">Reference proteome</keyword>
<comment type="caution">
    <text evidence="1">The sequence shown here is derived from an EMBL/GenBank/DDBJ whole genome shotgun (WGS) entry which is preliminary data.</text>
</comment>
<reference evidence="1 2" key="1">
    <citation type="submission" date="2022-11" db="EMBL/GenBank/DDBJ databases">
        <title>Anaerobic phenanthrene biodegradation by a DNRA strain PheN6.</title>
        <authorList>
            <person name="Zhang Z."/>
        </authorList>
    </citation>
    <scope>NUCLEOTIDE SEQUENCE [LARGE SCALE GENOMIC DNA]</scope>
    <source>
        <strain evidence="1 2">PheN6</strain>
    </source>
</reference>
<protein>
    <recommendedName>
        <fullName evidence="3">YdhG-like domain-containing protein</fullName>
    </recommendedName>
</protein>
<dbReference type="Proteomes" id="UP001150259">
    <property type="component" value="Unassembled WGS sequence"/>
</dbReference>
<sequence length="169" mass="18409">MTSNDLHIHIPQGFSGTMTVGSDGQVTITTASASASSSPTASAAAAIWSTLDPDMAEKMEEMLKRQKSYDPTTRSREIAKVLLDRKWGVYSVNLKGGYILFTYAGSQHAVSLYLSSLDLNNAKKSQRDFMLSLDGVDVHEPDVRIPINGKAFEQALINIEAVENWANGK</sequence>
<name>A0ABT5GG60_9MICO</name>